<feature type="region of interest" description="Disordered" evidence="1">
    <location>
        <begin position="19"/>
        <end position="59"/>
    </location>
</feature>
<gene>
    <name evidence="2" type="ORF">HK100_008201</name>
</gene>
<feature type="compositionally biased region" description="Polar residues" evidence="1">
    <location>
        <begin position="533"/>
        <end position="543"/>
    </location>
</feature>
<feature type="compositionally biased region" description="Basic and acidic residues" evidence="1">
    <location>
        <begin position="501"/>
        <end position="519"/>
    </location>
</feature>
<feature type="compositionally biased region" description="Basic and acidic residues" evidence="1">
    <location>
        <begin position="184"/>
        <end position="195"/>
    </location>
</feature>
<keyword evidence="3" id="KW-1185">Reference proteome</keyword>
<feature type="compositionally biased region" description="Polar residues" evidence="1">
    <location>
        <begin position="377"/>
        <end position="406"/>
    </location>
</feature>
<name>A0AAD5SQL4_9FUNG</name>
<accession>A0AAD5SQL4</accession>
<proteinExistence type="predicted"/>
<feature type="compositionally biased region" description="Polar residues" evidence="1">
    <location>
        <begin position="148"/>
        <end position="164"/>
    </location>
</feature>
<evidence type="ECO:0000256" key="1">
    <source>
        <dbReference type="SAM" id="MobiDB-lite"/>
    </source>
</evidence>
<feature type="region of interest" description="Disordered" evidence="1">
    <location>
        <begin position="148"/>
        <end position="221"/>
    </location>
</feature>
<feature type="compositionally biased region" description="Acidic residues" evidence="1">
    <location>
        <begin position="520"/>
        <end position="529"/>
    </location>
</feature>
<organism evidence="2 3">
    <name type="scientific">Physocladia obscura</name>
    <dbReference type="NCBI Taxonomy" id="109957"/>
    <lineage>
        <taxon>Eukaryota</taxon>
        <taxon>Fungi</taxon>
        <taxon>Fungi incertae sedis</taxon>
        <taxon>Chytridiomycota</taxon>
        <taxon>Chytridiomycota incertae sedis</taxon>
        <taxon>Chytridiomycetes</taxon>
        <taxon>Chytridiales</taxon>
        <taxon>Chytriomycetaceae</taxon>
        <taxon>Physocladia</taxon>
    </lineage>
</organism>
<feature type="compositionally biased region" description="Basic and acidic residues" evidence="1">
    <location>
        <begin position="360"/>
        <end position="371"/>
    </location>
</feature>
<feature type="compositionally biased region" description="Polar residues" evidence="1">
    <location>
        <begin position="323"/>
        <end position="359"/>
    </location>
</feature>
<feature type="region of interest" description="Disordered" evidence="1">
    <location>
        <begin position="257"/>
        <end position="468"/>
    </location>
</feature>
<feature type="region of interest" description="Disordered" evidence="1">
    <location>
        <begin position="481"/>
        <end position="573"/>
    </location>
</feature>
<reference evidence="2" key="1">
    <citation type="submission" date="2020-05" db="EMBL/GenBank/DDBJ databases">
        <title>Phylogenomic resolution of chytrid fungi.</title>
        <authorList>
            <person name="Stajich J.E."/>
            <person name="Amses K."/>
            <person name="Simmons R."/>
            <person name="Seto K."/>
            <person name="Myers J."/>
            <person name="Bonds A."/>
            <person name="Quandt C.A."/>
            <person name="Barry K."/>
            <person name="Liu P."/>
            <person name="Grigoriev I."/>
            <person name="Longcore J.E."/>
            <person name="James T.Y."/>
        </authorList>
    </citation>
    <scope>NUCLEOTIDE SEQUENCE</scope>
    <source>
        <strain evidence="2">JEL0513</strain>
    </source>
</reference>
<feature type="compositionally biased region" description="Basic and acidic residues" evidence="1">
    <location>
        <begin position="547"/>
        <end position="573"/>
    </location>
</feature>
<comment type="caution">
    <text evidence="2">The sequence shown here is derived from an EMBL/GenBank/DDBJ whole genome shotgun (WGS) entry which is preliminary data.</text>
</comment>
<dbReference type="EMBL" id="JADGJH010003950">
    <property type="protein sequence ID" value="KAJ3087940.1"/>
    <property type="molecule type" value="Genomic_DNA"/>
</dbReference>
<dbReference type="AlphaFoldDB" id="A0AAD5SQL4"/>
<dbReference type="Proteomes" id="UP001211907">
    <property type="component" value="Unassembled WGS sequence"/>
</dbReference>
<feature type="compositionally biased region" description="Polar residues" evidence="1">
    <location>
        <begin position="272"/>
        <end position="297"/>
    </location>
</feature>
<feature type="compositionally biased region" description="Low complexity" evidence="1">
    <location>
        <begin position="165"/>
        <end position="183"/>
    </location>
</feature>
<sequence length="805" mass="87366">MADDNPVTISRQSLADATAIASSKVASKQHSPANSTTKGEFLELAAGKKSGPNSRHGSKKNLNIVETAAASIPGQVQIDHEFPAHVPADKDEFQVVADVVATEIGSRPVSKAASNAALVTSKAGSKMNSATSKAASVVNVATTIDNKNASKPASRIGSNFNLINSASPPKSSKPASKATSAHSSLHEINGKKNHEPSPLSHVFAEGGEEENSKPRSISDTQISKSAVEKLASQAQISPSIAGSNIGSAAKNRDLLPSSHEAANGDVDENSKSRPISQAGSISGSKTGSAAKNHNILPSSHEAGEEKSKSRPISQVGSAAKINESLQPSAQPTSETKVSKQVSHAQIASKPGSKTDSANTNHEKTSSERNNEIDETQEVSLQTITKSLSKPSSTQVSKRASHSNSANHELLSHLETVNLSKPVSRKTSKPASRQSRTSLRTTEPLSSPKTLQGQQTENSATGSRASLHNSHQDLASAKLVDKNQENNPPAPLLIDDLPIENRNTEKDHSKNNDGDEKATEQEDMEVEYAEEFSISDSFGCNSSGAKKAATESEEFRGQHQKSEEKKEEQEESGKNLKLLRLDEISADVKSTDFDFDEKSAVADIFEREAVVHNETDETRRKISAQARKKMVENDDDNAENSDDYFILICNLRQEIILLKKEIGIRDNKIEGLKEKELKWMEAFEKSPEKGSDFYRKNTRILLDRQKKAYQILVAKLRQEIRRLKFQRNSISDPLIEAKYFPYLPRTPFSTASHQPQFGTIGNLPPRSSDYFALNPPPPTGNHLDNGNRWWWGSGQNITTSHGPAQN</sequence>
<evidence type="ECO:0000313" key="3">
    <source>
        <dbReference type="Proteomes" id="UP001211907"/>
    </source>
</evidence>
<protein>
    <submittedName>
        <fullName evidence="2">Uncharacterized protein</fullName>
    </submittedName>
</protein>
<evidence type="ECO:0000313" key="2">
    <source>
        <dbReference type="EMBL" id="KAJ3087940.1"/>
    </source>
</evidence>
<feature type="compositionally biased region" description="Polar residues" evidence="1">
    <location>
        <begin position="428"/>
        <end position="468"/>
    </location>
</feature>
<feature type="compositionally biased region" description="Polar residues" evidence="1">
    <location>
        <begin position="19"/>
        <end position="38"/>
    </location>
</feature>